<dbReference type="GO" id="GO:0004527">
    <property type="term" value="F:exonuclease activity"/>
    <property type="evidence" value="ECO:0007669"/>
    <property type="project" value="UniProtKB-KW"/>
</dbReference>
<evidence type="ECO:0000256" key="1">
    <source>
        <dbReference type="SAM" id="Phobius"/>
    </source>
</evidence>
<accession>A0A024H244</accession>
<feature type="transmembrane region" description="Helical" evidence="1">
    <location>
        <begin position="20"/>
        <end position="40"/>
    </location>
</feature>
<evidence type="ECO:0000313" key="4">
    <source>
        <dbReference type="Proteomes" id="UP000035722"/>
    </source>
</evidence>
<dbReference type="RefSeq" id="WP_050054798.1">
    <property type="nucleotide sequence ID" value="NZ_CAQI01000040.1"/>
</dbReference>
<feature type="transmembrane region" description="Helical" evidence="1">
    <location>
        <begin position="52"/>
        <end position="75"/>
    </location>
</feature>
<dbReference type="InterPro" id="IPR036691">
    <property type="entry name" value="Endo/exonu/phosph_ase_sf"/>
</dbReference>
<organism evidence="3 4">
    <name type="scientific">Pseudarthrobacter siccitolerans</name>
    <dbReference type="NCBI Taxonomy" id="861266"/>
    <lineage>
        <taxon>Bacteria</taxon>
        <taxon>Bacillati</taxon>
        <taxon>Actinomycetota</taxon>
        <taxon>Actinomycetes</taxon>
        <taxon>Micrococcales</taxon>
        <taxon>Micrococcaceae</taxon>
        <taxon>Pseudarthrobacter</taxon>
    </lineage>
</organism>
<protein>
    <submittedName>
        <fullName evidence="3">Endonuclease/Exonuclease/phosphatase family protein</fullName>
    </submittedName>
</protein>
<sequence length="355" mass="36763">MRKNRAGQRGGGHSRRGSWWLVMAAVLAVPGAVLVALRLVPWDIGTPWIQLLSFFPAALMTTTAALAAAVVAACLRPGAPRLLVAALAAAVLAVQFGLVLDRIVPAAGADNVQSAALPAGQAAENALPGKRTLTVMAVNVGSTGIDAAALLAEVKSRDIDILALPELAPQGLEELDNAGLASLLPGRALDVDWAGTGSALFARLPLEQVERVPGSVFYQSRAVGVIPGSSARVHLTAVHIDSPRPGHTPMWRAELGQLGELWQAVPEGEPAILLGDFNASGDHREFRDLLARGLTDAAQTAGKGLVPTWPANSPVPAFAALDHVLVSPGIEVMDFDVVTLPGTDHAAVVARLAVP</sequence>
<keyword evidence="1" id="KW-1133">Transmembrane helix</keyword>
<keyword evidence="3" id="KW-0540">Nuclease</keyword>
<dbReference type="InterPro" id="IPR005135">
    <property type="entry name" value="Endo/exonuclease/phosphatase"/>
</dbReference>
<evidence type="ECO:0000313" key="3">
    <source>
        <dbReference type="EMBL" id="CCQ45834.1"/>
    </source>
</evidence>
<gene>
    <name evidence="3" type="ORF">ARTSIC4J27_1791</name>
</gene>
<keyword evidence="1" id="KW-0812">Transmembrane</keyword>
<keyword evidence="3" id="KW-0269">Exonuclease</keyword>
<proteinExistence type="predicted"/>
<dbReference type="Proteomes" id="UP000035722">
    <property type="component" value="Unassembled WGS sequence"/>
</dbReference>
<dbReference type="AlphaFoldDB" id="A0A024H244"/>
<dbReference type="GO" id="GO:0004519">
    <property type="term" value="F:endonuclease activity"/>
    <property type="evidence" value="ECO:0007669"/>
    <property type="project" value="UniProtKB-KW"/>
</dbReference>
<keyword evidence="1" id="KW-0472">Membrane</keyword>
<name>A0A024H244_9MICC</name>
<evidence type="ECO:0000259" key="2">
    <source>
        <dbReference type="Pfam" id="PF03372"/>
    </source>
</evidence>
<dbReference type="SUPFAM" id="SSF56219">
    <property type="entry name" value="DNase I-like"/>
    <property type="match status" value="1"/>
</dbReference>
<comment type="caution">
    <text evidence="3">The sequence shown here is derived from an EMBL/GenBank/DDBJ whole genome shotgun (WGS) entry which is preliminary data.</text>
</comment>
<dbReference type="Pfam" id="PF03372">
    <property type="entry name" value="Exo_endo_phos"/>
    <property type="match status" value="1"/>
</dbReference>
<feature type="transmembrane region" description="Helical" evidence="1">
    <location>
        <begin position="82"/>
        <end position="100"/>
    </location>
</feature>
<feature type="domain" description="Endonuclease/exonuclease/phosphatase" evidence="2">
    <location>
        <begin position="138"/>
        <end position="345"/>
    </location>
</feature>
<keyword evidence="3" id="KW-0378">Hydrolase</keyword>
<reference evidence="4" key="1">
    <citation type="journal article" date="2014" name="Genome Announc.">
        <title>Genome Sequence of Arthrobacter siccitolerans 4J27, a Xeroprotectant-Producing Desiccation-Tolerant Microorganism.</title>
        <authorList>
            <person name="Manzanera M."/>
            <person name="Santa-Cruz-Calvo L."/>
            <person name="Vilchez J.I."/>
            <person name="Garcia-Fontana C."/>
            <person name="Silva-Castro G.A."/>
            <person name="Calvo C."/>
            <person name="Gonzalez-Lopez J."/>
        </authorList>
    </citation>
    <scope>NUCLEOTIDE SEQUENCE [LARGE SCALE GENOMIC DNA]</scope>
    <source>
        <strain evidence="4">4J27</strain>
    </source>
</reference>
<keyword evidence="4" id="KW-1185">Reference proteome</keyword>
<dbReference type="OrthoDB" id="2340043at2"/>
<dbReference type="Gene3D" id="3.60.10.10">
    <property type="entry name" value="Endonuclease/exonuclease/phosphatase"/>
    <property type="match status" value="1"/>
</dbReference>
<keyword evidence="3" id="KW-0255">Endonuclease</keyword>
<dbReference type="EMBL" id="CAQI01000040">
    <property type="protein sequence ID" value="CCQ45834.1"/>
    <property type="molecule type" value="Genomic_DNA"/>
</dbReference>